<dbReference type="Proteomes" id="UP001596074">
    <property type="component" value="Unassembled WGS sequence"/>
</dbReference>
<dbReference type="EMBL" id="JBHSON010000002">
    <property type="protein sequence ID" value="MFC5744252.1"/>
    <property type="molecule type" value="Genomic_DNA"/>
</dbReference>
<accession>A0ABW0ZPI8</accession>
<reference evidence="3" key="1">
    <citation type="journal article" date="2019" name="Int. J. Syst. Evol. Microbiol.">
        <title>The Global Catalogue of Microorganisms (GCM) 10K type strain sequencing project: providing services to taxonomists for standard genome sequencing and annotation.</title>
        <authorList>
            <consortium name="The Broad Institute Genomics Platform"/>
            <consortium name="The Broad Institute Genome Sequencing Center for Infectious Disease"/>
            <person name="Wu L."/>
            <person name="Ma J."/>
        </authorList>
    </citation>
    <scope>NUCLEOTIDE SEQUENCE [LARGE SCALE GENOMIC DNA]</scope>
    <source>
        <strain evidence="3">KCTC 42087</strain>
    </source>
</reference>
<proteinExistence type="predicted"/>
<sequence>MSFEATQRAAHHPAPGEPAPRPPAEVMHPRWLAALPANPLSATRTLMDRMNRERWEISLVRADLTPEGDGTLVYRIDAGGHVLSVAAFSAEPRMVNRTPRIIGSSWDVLGALMEGEPDDERVEQTRREMPKLYAGRAADRTLIWFRANRSLRAFDEVRDSLAAGRQPDEERLLEAGYLLRNTGLDGNGTFGTVDFSAYGPDHPLALPYHAQMLAAYMMREISFDLVESLARLRDAGAARLAPGLKRRVAVGNGSALGLVLFFMNRPRLVSRWIGLYEEATARAMSLAWPADAPELDLFDDLLGRLITSKEEDLTPYRLFPRGPMVAGELRQMRRELRARRARAHADGTGLTLGAVAAARPSGTGPEAVELFRSTALELDREAWEPRLGELVVDESMRPDPTWSVARLRDAIHATVPWTTDYPRNRGDLRNRVWYKSRASEEPRSGHAREIPADTYDLATNPVDEVGALAALLDGAPADRPVGELLLAHPSALRATALVQNLADSPYALARVDYRDDELIPVYLIHVLNAFCFGLEKTLDAQRRLLRGLIFEYAPPREALGDPDARHWWAGGRR</sequence>
<keyword evidence="3" id="KW-1185">Reference proteome</keyword>
<protein>
    <submittedName>
        <fullName evidence="2">Uncharacterized protein</fullName>
    </submittedName>
</protein>
<organism evidence="2 3">
    <name type="scientific">Actinomadura rugatobispora</name>
    <dbReference type="NCBI Taxonomy" id="1994"/>
    <lineage>
        <taxon>Bacteria</taxon>
        <taxon>Bacillati</taxon>
        <taxon>Actinomycetota</taxon>
        <taxon>Actinomycetes</taxon>
        <taxon>Streptosporangiales</taxon>
        <taxon>Thermomonosporaceae</taxon>
        <taxon>Actinomadura</taxon>
    </lineage>
</organism>
<evidence type="ECO:0000313" key="2">
    <source>
        <dbReference type="EMBL" id="MFC5744252.1"/>
    </source>
</evidence>
<name>A0ABW0ZPI8_9ACTN</name>
<evidence type="ECO:0000313" key="3">
    <source>
        <dbReference type="Proteomes" id="UP001596074"/>
    </source>
</evidence>
<gene>
    <name evidence="2" type="ORF">ACFPZN_01355</name>
</gene>
<feature type="region of interest" description="Disordered" evidence="1">
    <location>
        <begin position="1"/>
        <end position="24"/>
    </location>
</feature>
<dbReference type="RefSeq" id="WP_378279255.1">
    <property type="nucleotide sequence ID" value="NZ_JBHSON010000002.1"/>
</dbReference>
<comment type="caution">
    <text evidence="2">The sequence shown here is derived from an EMBL/GenBank/DDBJ whole genome shotgun (WGS) entry which is preliminary data.</text>
</comment>
<evidence type="ECO:0000256" key="1">
    <source>
        <dbReference type="SAM" id="MobiDB-lite"/>
    </source>
</evidence>